<evidence type="ECO:0000256" key="9">
    <source>
        <dbReference type="SAM" id="Phobius"/>
    </source>
</evidence>
<organism evidence="11 12">
    <name type="scientific">Trichobilharzia regenti</name>
    <name type="common">Nasal bird schistosome</name>
    <dbReference type="NCBI Taxonomy" id="157069"/>
    <lineage>
        <taxon>Eukaryota</taxon>
        <taxon>Metazoa</taxon>
        <taxon>Spiralia</taxon>
        <taxon>Lophotrochozoa</taxon>
        <taxon>Platyhelminthes</taxon>
        <taxon>Trematoda</taxon>
        <taxon>Digenea</taxon>
        <taxon>Strigeidida</taxon>
        <taxon>Schistosomatoidea</taxon>
        <taxon>Schistosomatidae</taxon>
        <taxon>Trichobilharzia</taxon>
    </lineage>
</organism>
<evidence type="ECO:0000256" key="6">
    <source>
        <dbReference type="ARBA" id="ARBA00023034"/>
    </source>
</evidence>
<accession>A0AA85JIR9</accession>
<evidence type="ECO:0000256" key="1">
    <source>
        <dbReference type="ARBA" id="ARBA00004323"/>
    </source>
</evidence>
<dbReference type="Proteomes" id="UP000050795">
    <property type="component" value="Unassembled WGS sequence"/>
</dbReference>
<feature type="domain" description="Fucosyltransferase N-terminal" evidence="10">
    <location>
        <begin position="86"/>
        <end position="181"/>
    </location>
</feature>
<reference evidence="11" key="1">
    <citation type="submission" date="2022-06" db="EMBL/GenBank/DDBJ databases">
        <authorList>
            <person name="Berger JAMES D."/>
            <person name="Berger JAMES D."/>
        </authorList>
    </citation>
    <scope>NUCLEOTIDE SEQUENCE [LARGE SCALE GENOMIC DNA]</scope>
</reference>
<sequence length="266" mass="30736">MEIFKNSIQNAKIRFDIVALVAAVIVILSIWYIKGFTLNDIGQYISMYENSTLWDFNETFIYYPDFKTFKTDVISGRVQLNKTKMHNIVIYGEMLASINKDVRNCAVNNCLIHTDSLLWINASLILIPNRIFPRGKRPEHQAWVAYDYESPIHSRLSYDLNDKINFTATYRFDSTIRTPYGMYTPNPLANKDKGNNTKLSRLENVAAGKHKAVAWIVSNCHPHSLENLMLMNWLNTLRLTCMVVVVDFPVVQRIVLLCYANIINFI</sequence>
<dbReference type="SUPFAM" id="SSF53756">
    <property type="entry name" value="UDP-Glycosyltransferase/glycogen phosphorylase"/>
    <property type="match status" value="1"/>
</dbReference>
<dbReference type="AlphaFoldDB" id="A0AA85JIR9"/>
<evidence type="ECO:0000256" key="4">
    <source>
        <dbReference type="ARBA" id="ARBA00022968"/>
    </source>
</evidence>
<keyword evidence="3 9" id="KW-0812">Transmembrane</keyword>
<feature type="transmembrane region" description="Helical" evidence="9">
    <location>
        <begin position="12"/>
        <end position="33"/>
    </location>
</feature>
<dbReference type="Pfam" id="PF17039">
    <property type="entry name" value="Glyco_tran_10_N"/>
    <property type="match status" value="1"/>
</dbReference>
<dbReference type="PANTHER" id="PTHR48438:SF1">
    <property type="entry name" value="ALPHA-(1,3)-FUCOSYLTRANSFERASE C-RELATED"/>
    <property type="match status" value="1"/>
</dbReference>
<dbReference type="InterPro" id="IPR031481">
    <property type="entry name" value="Glyco_tran_10_N"/>
</dbReference>
<name>A0AA85JIR9_TRIRE</name>
<evidence type="ECO:0000313" key="12">
    <source>
        <dbReference type="WBParaSite" id="TREG1_27240.1"/>
    </source>
</evidence>
<evidence type="ECO:0000256" key="7">
    <source>
        <dbReference type="ARBA" id="ARBA00023136"/>
    </source>
</evidence>
<evidence type="ECO:0000256" key="5">
    <source>
        <dbReference type="ARBA" id="ARBA00022989"/>
    </source>
</evidence>
<dbReference type="Gene3D" id="3.40.50.11660">
    <property type="entry name" value="Glycosyl transferase family 10, C-terminal domain"/>
    <property type="match status" value="1"/>
</dbReference>
<comment type="pathway">
    <text evidence="2">Protein modification; protein glycosylation.</text>
</comment>
<dbReference type="InterPro" id="IPR001503">
    <property type="entry name" value="Glyco_trans_10"/>
</dbReference>
<comment type="subcellular location">
    <subcellularLocation>
        <location evidence="1">Golgi apparatus membrane</location>
        <topology evidence="1">Single-pass type II membrane protein</topology>
    </subcellularLocation>
</comment>
<protein>
    <recommendedName>
        <fullName evidence="10">Fucosyltransferase N-terminal domain-containing protein</fullName>
    </recommendedName>
</protein>
<dbReference type="GO" id="GO:0008417">
    <property type="term" value="F:fucosyltransferase activity"/>
    <property type="evidence" value="ECO:0007669"/>
    <property type="project" value="InterPro"/>
</dbReference>
<keyword evidence="4" id="KW-0735">Signal-anchor</keyword>
<evidence type="ECO:0000313" key="11">
    <source>
        <dbReference type="Proteomes" id="UP000050795"/>
    </source>
</evidence>
<keyword evidence="8" id="KW-0325">Glycoprotein</keyword>
<reference evidence="12" key="2">
    <citation type="submission" date="2023-11" db="UniProtKB">
        <authorList>
            <consortium name="WormBaseParasite"/>
        </authorList>
    </citation>
    <scope>IDENTIFICATION</scope>
</reference>
<dbReference type="PANTHER" id="PTHR48438">
    <property type="entry name" value="ALPHA-(1,3)-FUCOSYLTRANSFERASE C-RELATED"/>
    <property type="match status" value="1"/>
</dbReference>
<keyword evidence="7 9" id="KW-0472">Membrane</keyword>
<keyword evidence="6" id="KW-0333">Golgi apparatus</keyword>
<evidence type="ECO:0000256" key="3">
    <source>
        <dbReference type="ARBA" id="ARBA00022692"/>
    </source>
</evidence>
<evidence type="ECO:0000256" key="2">
    <source>
        <dbReference type="ARBA" id="ARBA00004922"/>
    </source>
</evidence>
<dbReference type="InterPro" id="IPR038577">
    <property type="entry name" value="GT10-like_C_sf"/>
</dbReference>
<evidence type="ECO:0000259" key="10">
    <source>
        <dbReference type="Pfam" id="PF17039"/>
    </source>
</evidence>
<dbReference type="WBParaSite" id="TREG1_27240.1">
    <property type="protein sequence ID" value="TREG1_27240.1"/>
    <property type="gene ID" value="TREG1_27240"/>
</dbReference>
<keyword evidence="11" id="KW-1185">Reference proteome</keyword>
<keyword evidence="5 9" id="KW-1133">Transmembrane helix</keyword>
<evidence type="ECO:0000256" key="8">
    <source>
        <dbReference type="ARBA" id="ARBA00023180"/>
    </source>
</evidence>
<dbReference type="GO" id="GO:0000139">
    <property type="term" value="C:Golgi membrane"/>
    <property type="evidence" value="ECO:0007669"/>
    <property type="project" value="UniProtKB-SubCell"/>
</dbReference>
<proteinExistence type="predicted"/>